<protein>
    <submittedName>
        <fullName evidence="1">Uncharacterized protein</fullName>
    </submittedName>
</protein>
<gene>
    <name evidence="1" type="ORF">NM208_g3095</name>
</gene>
<proteinExistence type="predicted"/>
<evidence type="ECO:0000313" key="1">
    <source>
        <dbReference type="EMBL" id="KAJ3544354.1"/>
    </source>
</evidence>
<dbReference type="EMBL" id="JANRMS010000199">
    <property type="protein sequence ID" value="KAJ3544354.1"/>
    <property type="molecule type" value="Genomic_DNA"/>
</dbReference>
<keyword evidence="2" id="KW-1185">Reference proteome</keyword>
<dbReference type="Proteomes" id="UP001148629">
    <property type="component" value="Unassembled WGS sequence"/>
</dbReference>
<reference evidence="1" key="1">
    <citation type="submission" date="2022-08" db="EMBL/GenBank/DDBJ databases">
        <title>Genome Sequence of Fusarium decemcellulare.</title>
        <authorList>
            <person name="Buettner E."/>
        </authorList>
    </citation>
    <scope>NUCLEOTIDE SEQUENCE</scope>
    <source>
        <strain evidence="1">Babe19</strain>
    </source>
</reference>
<evidence type="ECO:0000313" key="2">
    <source>
        <dbReference type="Proteomes" id="UP001148629"/>
    </source>
</evidence>
<accession>A0ACC1SQK4</accession>
<name>A0ACC1SQK4_9HYPO</name>
<organism evidence="1 2">
    <name type="scientific">Fusarium decemcellulare</name>
    <dbReference type="NCBI Taxonomy" id="57161"/>
    <lineage>
        <taxon>Eukaryota</taxon>
        <taxon>Fungi</taxon>
        <taxon>Dikarya</taxon>
        <taxon>Ascomycota</taxon>
        <taxon>Pezizomycotina</taxon>
        <taxon>Sordariomycetes</taxon>
        <taxon>Hypocreomycetidae</taxon>
        <taxon>Hypocreales</taxon>
        <taxon>Nectriaceae</taxon>
        <taxon>Fusarium</taxon>
        <taxon>Fusarium decemcellulare species complex</taxon>
    </lineage>
</organism>
<comment type="caution">
    <text evidence="1">The sequence shown here is derived from an EMBL/GenBank/DDBJ whole genome shotgun (WGS) entry which is preliminary data.</text>
</comment>
<sequence>MRFSLLKPAIALVAASSAVMAQTPADFEPRSKNNLQVRFGGINIFPGGIEPQKDLGYPPALAIQSSKAPLYIAFMMDISVVLKPGSSPTTLIHWVRQDLRAESGGTSLEPKSVGALAQYMAPGPPPGQTHDYVVLLFEQPANFKVPDNYESYFANITSSINNRIGFDLAEFTEATGLKREPVAANWFRVSTPAQPSGSAGSTGPSPTASGQATVSTSSALRIPAFTVMIGFVGLATAFTGLGDYCGKF</sequence>